<dbReference type="Proteomes" id="UP001139559">
    <property type="component" value="Unassembled WGS sequence"/>
</dbReference>
<dbReference type="InterPro" id="IPR022072">
    <property type="entry name" value="DUF3624"/>
</dbReference>
<dbReference type="EMBL" id="JAJHVV010000004">
    <property type="protein sequence ID" value="MCK6263175.1"/>
    <property type="molecule type" value="Genomic_DNA"/>
</dbReference>
<organism evidence="2 3">
    <name type="scientific">Vibrio amylolyticus</name>
    <dbReference type="NCBI Taxonomy" id="2847292"/>
    <lineage>
        <taxon>Bacteria</taxon>
        <taxon>Pseudomonadati</taxon>
        <taxon>Pseudomonadota</taxon>
        <taxon>Gammaproteobacteria</taxon>
        <taxon>Vibrionales</taxon>
        <taxon>Vibrionaceae</taxon>
        <taxon>Vibrio</taxon>
    </lineage>
</organism>
<keyword evidence="1" id="KW-1133">Transmembrane helix</keyword>
<evidence type="ECO:0000313" key="3">
    <source>
        <dbReference type="Proteomes" id="UP001139559"/>
    </source>
</evidence>
<keyword evidence="1" id="KW-0812">Transmembrane</keyword>
<feature type="transmembrane region" description="Helical" evidence="1">
    <location>
        <begin position="21"/>
        <end position="39"/>
    </location>
</feature>
<comment type="caution">
    <text evidence="2">The sequence shown here is derived from an EMBL/GenBank/DDBJ whole genome shotgun (WGS) entry which is preliminary data.</text>
</comment>
<evidence type="ECO:0000313" key="2">
    <source>
        <dbReference type="EMBL" id="MCK6263175.1"/>
    </source>
</evidence>
<dbReference type="AlphaFoldDB" id="A0A9X1XJD5"/>
<dbReference type="Pfam" id="PF12292">
    <property type="entry name" value="DUF3624"/>
    <property type="match status" value="1"/>
</dbReference>
<reference evidence="2" key="1">
    <citation type="submission" date="2021-11" db="EMBL/GenBank/DDBJ databases">
        <title>Vibrio ZSDE26 sp. nov. and Vibrio ZSDZ34 sp. nov., isolated from coastal seawater in Qingdao.</title>
        <authorList>
            <person name="Zhang P."/>
        </authorList>
    </citation>
    <scope>NUCLEOTIDE SEQUENCE</scope>
    <source>
        <strain evidence="2">ZSDE26</strain>
    </source>
</reference>
<dbReference type="RefSeq" id="WP_248008264.1">
    <property type="nucleotide sequence ID" value="NZ_JAJHVV010000004.1"/>
</dbReference>
<gene>
    <name evidence="2" type="ORF">KP803_07790</name>
</gene>
<evidence type="ECO:0000256" key="1">
    <source>
        <dbReference type="SAM" id="Phobius"/>
    </source>
</evidence>
<accession>A0A9X1XJD5</accession>
<keyword evidence="1" id="KW-0472">Membrane</keyword>
<proteinExistence type="predicted"/>
<protein>
    <submittedName>
        <fullName evidence="2">DUF3624 domain-containing protein</fullName>
    </submittedName>
</protein>
<name>A0A9X1XJD5_9VIBR</name>
<sequence>MTCKTCDKSGWFWKKIGRCKRCMDQLTSLSVLCGVVWWFTCRDTPLSIESIALIMAGFAFNGLLFLHLLMKFIVIPFQQNQLGEKEGKKNSSTSGKH</sequence>
<feature type="transmembrane region" description="Helical" evidence="1">
    <location>
        <begin position="51"/>
        <end position="70"/>
    </location>
</feature>
<keyword evidence="3" id="KW-1185">Reference proteome</keyword>